<dbReference type="RefSeq" id="WP_068534990.1">
    <property type="nucleotide sequence ID" value="NZ_LVJH01000029.1"/>
</dbReference>
<dbReference type="GO" id="GO:0015379">
    <property type="term" value="F:potassium:chloride symporter activity"/>
    <property type="evidence" value="ECO:0007669"/>
    <property type="project" value="InterPro"/>
</dbReference>
<feature type="transmembrane region" description="Helical" evidence="10">
    <location>
        <begin position="80"/>
        <end position="104"/>
    </location>
</feature>
<evidence type="ECO:0000256" key="1">
    <source>
        <dbReference type="ARBA" id="ARBA00004651"/>
    </source>
</evidence>
<reference evidence="11 12" key="1">
    <citation type="submission" date="2016-03" db="EMBL/GenBank/DDBJ databases">
        <title>Draft genome sequence of Paenibacillus glacialis DSM 22343.</title>
        <authorList>
            <person name="Shin S.-K."/>
            <person name="Yi H."/>
        </authorList>
    </citation>
    <scope>NUCLEOTIDE SEQUENCE [LARGE SCALE GENOMIC DNA]</scope>
    <source>
        <strain evidence="11 12">DSM 22343</strain>
    </source>
</reference>
<feature type="transmembrane region" description="Helical" evidence="10">
    <location>
        <begin position="415"/>
        <end position="435"/>
    </location>
</feature>
<evidence type="ECO:0000256" key="2">
    <source>
        <dbReference type="ARBA" id="ARBA00022448"/>
    </source>
</evidence>
<evidence type="ECO:0000256" key="8">
    <source>
        <dbReference type="ARBA" id="ARBA00023065"/>
    </source>
</evidence>
<feature type="transmembrane region" description="Helical" evidence="10">
    <location>
        <begin position="135"/>
        <end position="156"/>
    </location>
</feature>
<dbReference type="STRING" id="494026.PGLA_16955"/>
<proteinExistence type="predicted"/>
<evidence type="ECO:0000256" key="7">
    <source>
        <dbReference type="ARBA" id="ARBA00022989"/>
    </source>
</evidence>
<keyword evidence="12" id="KW-1185">Reference proteome</keyword>
<feature type="transmembrane region" description="Helical" evidence="10">
    <location>
        <begin position="47"/>
        <end position="68"/>
    </location>
</feature>
<feature type="transmembrane region" description="Helical" evidence="10">
    <location>
        <begin position="201"/>
        <end position="226"/>
    </location>
</feature>
<dbReference type="OrthoDB" id="9810952at2"/>
<dbReference type="InterPro" id="IPR003445">
    <property type="entry name" value="Cat_transpt"/>
</dbReference>
<evidence type="ECO:0000256" key="10">
    <source>
        <dbReference type="SAM" id="Phobius"/>
    </source>
</evidence>
<keyword evidence="2" id="KW-0813">Transport</keyword>
<protein>
    <submittedName>
        <fullName evidence="11">Trk family potassium uptake protein</fullName>
    </submittedName>
</protein>
<evidence type="ECO:0000313" key="12">
    <source>
        <dbReference type="Proteomes" id="UP000076967"/>
    </source>
</evidence>
<dbReference type="AlphaFoldDB" id="A0A168K3K1"/>
<keyword evidence="7 10" id="KW-1133">Transmembrane helix</keyword>
<evidence type="ECO:0000256" key="3">
    <source>
        <dbReference type="ARBA" id="ARBA00022475"/>
    </source>
</evidence>
<dbReference type="GO" id="GO:0005886">
    <property type="term" value="C:plasma membrane"/>
    <property type="evidence" value="ECO:0007669"/>
    <property type="project" value="UniProtKB-SubCell"/>
</dbReference>
<evidence type="ECO:0000256" key="6">
    <source>
        <dbReference type="ARBA" id="ARBA00022958"/>
    </source>
</evidence>
<feature type="transmembrane region" description="Helical" evidence="10">
    <location>
        <begin position="20"/>
        <end position="40"/>
    </location>
</feature>
<accession>A0A168K3K1</accession>
<evidence type="ECO:0000256" key="4">
    <source>
        <dbReference type="ARBA" id="ARBA00022538"/>
    </source>
</evidence>
<dbReference type="NCBIfam" id="TIGR00933">
    <property type="entry name" value="2a38"/>
    <property type="match status" value="1"/>
</dbReference>
<feature type="transmembrane region" description="Helical" evidence="10">
    <location>
        <begin position="305"/>
        <end position="335"/>
    </location>
</feature>
<dbReference type="PANTHER" id="PTHR32024:SF1">
    <property type="entry name" value="KTR SYSTEM POTASSIUM UPTAKE PROTEIN B"/>
    <property type="match status" value="1"/>
</dbReference>
<organism evidence="11 12">
    <name type="scientific">Paenibacillus glacialis</name>
    <dbReference type="NCBI Taxonomy" id="494026"/>
    <lineage>
        <taxon>Bacteria</taxon>
        <taxon>Bacillati</taxon>
        <taxon>Bacillota</taxon>
        <taxon>Bacilli</taxon>
        <taxon>Bacillales</taxon>
        <taxon>Paenibacillaceae</taxon>
        <taxon>Paenibacillus</taxon>
    </lineage>
</organism>
<comment type="subcellular location">
    <subcellularLocation>
        <location evidence="1">Cell membrane</location>
        <topology evidence="1">Multi-pass membrane protein</topology>
    </subcellularLocation>
</comment>
<feature type="transmembrane region" description="Helical" evidence="10">
    <location>
        <begin position="355"/>
        <end position="377"/>
    </location>
</feature>
<keyword evidence="6" id="KW-0630">Potassium</keyword>
<sequence length="454" mass="49385">MNFTKKNKVYRFLLTPPKILVIGFAFIILIGTILLSLPIASSTGVSLSFMNALFMATSATCVTGLAVIDPGTELSTFGELVILSLCQIGGLGFTTMATLIALVFNKRISVKERLVLQQAMNHGSMEGIVRLMRKVIFYSLSIELVGALLLSIRFSLDMSIGQALYYGIFHSVSSFTNVGLDIFGSIHGPFSSFSPYVNDPFVSIVIMLLIFLGGIGFIVISDLLGFRKSRKLSLHSKVVLSVSVALVVIGSIVIYIFEYSNEHTLQGLNPSDKIMASTLQSVTTRSGGITTLDIPMLRQSTQFFMIIWMFIGAAPGSTGGGIKVTTFAILIGAMYTMARGREDVVFFRNRISKEVVYKAITLTLLSFLLVIAFTMVLSVTEDRQFLTILFEATSAFGTTGLSMGLTPELSTVGKIAITFLMFLGRLGPLTLAYALSPKPQKESFRYPEGKITIG</sequence>
<dbReference type="Proteomes" id="UP000076967">
    <property type="component" value="Unassembled WGS sequence"/>
</dbReference>
<dbReference type="EMBL" id="LVJH01000029">
    <property type="protein sequence ID" value="OAB41486.1"/>
    <property type="molecule type" value="Genomic_DNA"/>
</dbReference>
<evidence type="ECO:0000256" key="5">
    <source>
        <dbReference type="ARBA" id="ARBA00022692"/>
    </source>
</evidence>
<comment type="caution">
    <text evidence="11">The sequence shown here is derived from an EMBL/GenBank/DDBJ whole genome shotgun (WGS) entry which is preliminary data.</text>
</comment>
<gene>
    <name evidence="11" type="ORF">PGLA_16955</name>
</gene>
<name>A0A168K3K1_9BACL</name>
<dbReference type="PANTHER" id="PTHR32024">
    <property type="entry name" value="TRK SYSTEM POTASSIUM UPTAKE PROTEIN TRKG-RELATED"/>
    <property type="match status" value="1"/>
</dbReference>
<keyword evidence="8" id="KW-0406">Ion transport</keyword>
<keyword evidence="3" id="KW-1003">Cell membrane</keyword>
<evidence type="ECO:0000256" key="9">
    <source>
        <dbReference type="ARBA" id="ARBA00023136"/>
    </source>
</evidence>
<keyword evidence="4" id="KW-0633">Potassium transport</keyword>
<dbReference type="InterPro" id="IPR004772">
    <property type="entry name" value="TrkH"/>
</dbReference>
<keyword evidence="9 10" id="KW-0472">Membrane</keyword>
<feature type="transmembrane region" description="Helical" evidence="10">
    <location>
        <begin position="238"/>
        <end position="257"/>
    </location>
</feature>
<evidence type="ECO:0000313" key="11">
    <source>
        <dbReference type="EMBL" id="OAB41486.1"/>
    </source>
</evidence>
<dbReference type="Pfam" id="PF02386">
    <property type="entry name" value="TrkH"/>
    <property type="match status" value="1"/>
</dbReference>
<keyword evidence="5 10" id="KW-0812">Transmembrane</keyword>